<dbReference type="NCBIfam" id="NF004630">
    <property type="entry name" value="PRK05974.1"/>
    <property type="match status" value="1"/>
</dbReference>
<proteinExistence type="inferred from homology"/>
<dbReference type="SUPFAM" id="SSF82697">
    <property type="entry name" value="PurS-like"/>
    <property type="match status" value="1"/>
</dbReference>
<sequence>MKFNVEVRIKLKKGMLNPEAATIQRALALLGYEVENTNTIDIITFTMEEDNKKKVEEEVEDMCQRLLCNPVIHDYQINIKPED</sequence>
<evidence type="ECO:0000256" key="1">
    <source>
        <dbReference type="ARBA" id="ARBA00022490"/>
    </source>
</evidence>
<dbReference type="InterPro" id="IPR036604">
    <property type="entry name" value="PurS-like_sf"/>
</dbReference>
<evidence type="ECO:0000256" key="3">
    <source>
        <dbReference type="ARBA" id="ARBA00022741"/>
    </source>
</evidence>
<keyword evidence="2 6" id="KW-0436">Ligase</keyword>
<keyword evidence="3 6" id="KW-0547">Nucleotide-binding</keyword>
<keyword evidence="8" id="KW-1185">Reference proteome</keyword>
<evidence type="ECO:0000256" key="5">
    <source>
        <dbReference type="ARBA" id="ARBA00022840"/>
    </source>
</evidence>
<evidence type="ECO:0000256" key="4">
    <source>
        <dbReference type="ARBA" id="ARBA00022755"/>
    </source>
</evidence>
<comment type="pathway">
    <text evidence="6">Purine metabolism; IMP biosynthesis via de novo pathway; 5-amino-1-(5-phospho-D-ribosyl)imidazole from N(2)-formyl-N(1)-(5-phospho-D-ribosyl)glycinamide: step 1/2.</text>
</comment>
<dbReference type="NCBIfam" id="TIGR00302">
    <property type="entry name" value="phosphoribosylformylglycinamidine synthase subunit PurS"/>
    <property type="match status" value="1"/>
</dbReference>
<evidence type="ECO:0000256" key="6">
    <source>
        <dbReference type="HAMAP-Rule" id="MF_01926"/>
    </source>
</evidence>
<keyword evidence="4 6" id="KW-0658">Purine biosynthesis</keyword>
<dbReference type="Proteomes" id="UP000831817">
    <property type="component" value="Chromosome"/>
</dbReference>
<dbReference type="HAMAP" id="MF_01926">
    <property type="entry name" value="PurS"/>
    <property type="match status" value="1"/>
</dbReference>
<evidence type="ECO:0000313" key="7">
    <source>
        <dbReference type="EMBL" id="BDH79445.1"/>
    </source>
</evidence>
<dbReference type="EC" id="6.3.5.3" evidence="6"/>
<reference evidence="7 8" key="1">
    <citation type="submission" date="2022-04" db="EMBL/GenBank/DDBJ databases">
        <title>Complete genome of Methanothermobacter tenebrarum strain RMAS.</title>
        <authorList>
            <person name="Nakamura K."/>
            <person name="Oshima K."/>
            <person name="Hattori M."/>
            <person name="Kamagata Y."/>
            <person name="Takamizawa K."/>
        </authorList>
    </citation>
    <scope>NUCLEOTIDE SEQUENCE [LARGE SCALE GENOMIC DNA]</scope>
    <source>
        <strain evidence="7 8">RMAS</strain>
    </source>
</reference>
<dbReference type="PANTHER" id="PTHR34696">
    <property type="entry name" value="PHOSPHORIBOSYLFORMYLGLYCINAMIDINE SYNTHASE SUBUNIT PURS"/>
    <property type="match status" value="1"/>
</dbReference>
<dbReference type="EMBL" id="AP025698">
    <property type="protein sequence ID" value="BDH79445.1"/>
    <property type="molecule type" value="Genomic_DNA"/>
</dbReference>
<comment type="function">
    <text evidence="6">Part of the phosphoribosylformylglycinamidine synthase complex involved in the purines biosynthetic pathway. Catalyzes the ATP-dependent conversion of formylglycinamide ribonucleotide (FGAR) and glutamine to yield formylglycinamidine ribonucleotide (FGAM) and glutamate. The FGAM synthase complex is composed of three subunits. PurQ produces an ammonia molecule by converting glutamine to glutamate. PurL transfers the ammonia molecule to FGAR to form FGAM in an ATP-dependent manner. PurS interacts with PurQ and PurL and is thought to assist in the transfer of the ammonia molecule from PurQ to PurL.</text>
</comment>
<gene>
    <name evidence="6" type="primary">purS</name>
    <name evidence="7" type="ORF">MTTB_08240</name>
</gene>
<comment type="subcellular location">
    <subcellularLocation>
        <location evidence="6">Cytoplasm</location>
    </subcellularLocation>
</comment>
<dbReference type="InterPro" id="IPR003850">
    <property type="entry name" value="PurS"/>
</dbReference>
<evidence type="ECO:0000256" key="2">
    <source>
        <dbReference type="ARBA" id="ARBA00022598"/>
    </source>
</evidence>
<name>A0ABN6PB54_9EURY</name>
<comment type="catalytic activity">
    <reaction evidence="6">
        <text>N(2)-formyl-N(1)-(5-phospho-beta-D-ribosyl)glycinamide + L-glutamine + ATP + H2O = 2-formamido-N(1)-(5-O-phospho-beta-D-ribosyl)acetamidine + L-glutamate + ADP + phosphate + H(+)</text>
        <dbReference type="Rhea" id="RHEA:17129"/>
        <dbReference type="ChEBI" id="CHEBI:15377"/>
        <dbReference type="ChEBI" id="CHEBI:15378"/>
        <dbReference type="ChEBI" id="CHEBI:29985"/>
        <dbReference type="ChEBI" id="CHEBI:30616"/>
        <dbReference type="ChEBI" id="CHEBI:43474"/>
        <dbReference type="ChEBI" id="CHEBI:58359"/>
        <dbReference type="ChEBI" id="CHEBI:147286"/>
        <dbReference type="ChEBI" id="CHEBI:147287"/>
        <dbReference type="ChEBI" id="CHEBI:456216"/>
        <dbReference type="EC" id="6.3.5.3"/>
    </reaction>
</comment>
<comment type="similarity">
    <text evidence="6">Belongs to the PurS family.</text>
</comment>
<evidence type="ECO:0000313" key="8">
    <source>
        <dbReference type="Proteomes" id="UP000831817"/>
    </source>
</evidence>
<comment type="subunit">
    <text evidence="6">Part of the FGAM synthase complex composed of 1 PurL, 1 PurQ and 2 PurS subunits.</text>
</comment>
<dbReference type="Gene3D" id="3.30.1280.10">
    <property type="entry name" value="Phosphoribosylformylglycinamidine synthase subunit PurS"/>
    <property type="match status" value="1"/>
</dbReference>
<dbReference type="RefSeq" id="WP_248563802.1">
    <property type="nucleotide sequence ID" value="NZ_AP025698.1"/>
</dbReference>
<dbReference type="PANTHER" id="PTHR34696:SF1">
    <property type="entry name" value="PHOSPHORIBOSYLFORMYLGLYCINAMIDINE SYNTHASE SUBUNIT PURS"/>
    <property type="match status" value="1"/>
</dbReference>
<keyword evidence="1 6" id="KW-0963">Cytoplasm</keyword>
<keyword evidence="5 6" id="KW-0067">ATP-binding</keyword>
<organism evidence="7 8">
    <name type="scientific">Methanothermobacter tenebrarum</name>
    <dbReference type="NCBI Taxonomy" id="680118"/>
    <lineage>
        <taxon>Archaea</taxon>
        <taxon>Methanobacteriati</taxon>
        <taxon>Methanobacteriota</taxon>
        <taxon>Methanomada group</taxon>
        <taxon>Methanobacteria</taxon>
        <taxon>Methanobacteriales</taxon>
        <taxon>Methanobacteriaceae</taxon>
        <taxon>Methanothermobacter</taxon>
    </lineage>
</organism>
<protein>
    <recommendedName>
        <fullName evidence="6">Phosphoribosylformylglycinamidine synthase subunit PurS</fullName>
        <shortName evidence="6">FGAM synthase</shortName>
        <ecNumber evidence="6">6.3.5.3</ecNumber>
    </recommendedName>
    <alternativeName>
        <fullName evidence="6">Formylglycinamide ribonucleotide amidotransferase subunit III</fullName>
        <shortName evidence="6">FGAR amidotransferase III</shortName>
        <shortName evidence="6">FGAR-AT III</shortName>
    </alternativeName>
    <alternativeName>
        <fullName evidence="6">Phosphoribosylformylglycinamidine synthase subunit III</fullName>
    </alternativeName>
</protein>
<dbReference type="Pfam" id="PF02700">
    <property type="entry name" value="PurS"/>
    <property type="match status" value="1"/>
</dbReference>
<dbReference type="GeneID" id="71965345"/>
<accession>A0ABN6PB54</accession>